<sequence length="478" mass="56435">MNLNIMLVDDEMIERKAMRKIIEDHFGKGVVCGEASNGRQAIQMADQLQPNIMLMDVKMPGIDGLEAIEIIRKKHPKIKFIMVSAYDSFDYAKKAMKEGVKEYILKPATKEETIEAILKVYQEIVQEEEQLKKERQSKRIAGKHFIHKLMEFDLSEELEEIKRELFQNMRSAFFMIVALENADEQRFISEKIHEWSKGGFIQEERKDQQIYFITKEHEVGKAEILTLARKLVLSGDQRKWIGIGFPYVRLEEIPNSFKEARIAFSQIKETKHGGYGFPISQSDGSVVNMELIINLIFQNDPDQAMELIRRIFEKEKGNEERFQELYFLIRNQLKVEGIDLGQIQLNNVLSVTDWENFIQLCSLQVRQYFLSHGYVERAKNYIQNRYNEPISLEEVAEYVQLSTPYFAKMFKEETGKTFIDYLTELRMMKAKELLLKNELTFKEISYQVGYRDPNYFSRVFKKYFKRSPRDFQNEILKK</sequence>
<dbReference type="GO" id="GO:0003700">
    <property type="term" value="F:DNA-binding transcription factor activity"/>
    <property type="evidence" value="ECO:0007669"/>
    <property type="project" value="InterPro"/>
</dbReference>
<evidence type="ECO:0000259" key="5">
    <source>
        <dbReference type="PROSITE" id="PS01124"/>
    </source>
</evidence>
<dbReference type="SUPFAM" id="SSF46689">
    <property type="entry name" value="Homeodomain-like"/>
    <property type="match status" value="2"/>
</dbReference>
<evidence type="ECO:0000256" key="4">
    <source>
        <dbReference type="PROSITE-ProRule" id="PRU00169"/>
    </source>
</evidence>
<evidence type="ECO:0000256" key="1">
    <source>
        <dbReference type="ARBA" id="ARBA00023015"/>
    </source>
</evidence>
<dbReference type="Pfam" id="PF00072">
    <property type="entry name" value="Response_reg"/>
    <property type="match status" value="1"/>
</dbReference>
<keyword evidence="4" id="KW-0597">Phosphoprotein</keyword>
<dbReference type="GO" id="GO:0000160">
    <property type="term" value="P:phosphorelay signal transduction system"/>
    <property type="evidence" value="ECO:0007669"/>
    <property type="project" value="InterPro"/>
</dbReference>
<evidence type="ECO:0000259" key="6">
    <source>
        <dbReference type="PROSITE" id="PS50110"/>
    </source>
</evidence>
<dbReference type="RefSeq" id="WP_275417065.1">
    <property type="nucleotide sequence ID" value="NZ_CP106878.1"/>
</dbReference>
<keyword evidence="8" id="KW-1185">Reference proteome</keyword>
<reference evidence="7" key="1">
    <citation type="submission" date="2022-09" db="EMBL/GenBank/DDBJ databases">
        <title>Complete Genomes of Fervidibacillus albus and Fervidibacillus halotolerans isolated from tidal flat sediments.</title>
        <authorList>
            <person name="Kwon K.K."/>
            <person name="Yang S.-H."/>
            <person name="Park M.J."/>
            <person name="Oh H.-M."/>
        </authorList>
    </citation>
    <scope>NUCLEOTIDE SEQUENCE</scope>
    <source>
        <strain evidence="7">MEBiC13591</strain>
    </source>
</reference>
<keyword evidence="1" id="KW-0805">Transcription regulation</keyword>
<dbReference type="InterPro" id="IPR009057">
    <property type="entry name" value="Homeodomain-like_sf"/>
</dbReference>
<dbReference type="Gene3D" id="1.10.10.60">
    <property type="entry name" value="Homeodomain-like"/>
    <property type="match status" value="2"/>
</dbReference>
<accession>A0A9E8LTE3</accession>
<proteinExistence type="predicted"/>
<feature type="modified residue" description="4-aspartylphosphate" evidence="4">
    <location>
        <position position="56"/>
    </location>
</feature>
<dbReference type="PROSITE" id="PS00041">
    <property type="entry name" value="HTH_ARAC_FAMILY_1"/>
    <property type="match status" value="1"/>
</dbReference>
<dbReference type="Pfam" id="PF12833">
    <property type="entry name" value="HTH_18"/>
    <property type="match status" value="1"/>
</dbReference>
<dbReference type="Proteomes" id="UP001164718">
    <property type="component" value="Chromosome"/>
</dbReference>
<evidence type="ECO:0000256" key="3">
    <source>
        <dbReference type="ARBA" id="ARBA00023163"/>
    </source>
</evidence>
<dbReference type="CDD" id="cd17536">
    <property type="entry name" value="REC_YesN-like"/>
    <property type="match status" value="1"/>
</dbReference>
<dbReference type="PROSITE" id="PS50110">
    <property type="entry name" value="RESPONSE_REGULATORY"/>
    <property type="match status" value="1"/>
</dbReference>
<dbReference type="Gene3D" id="3.40.50.2300">
    <property type="match status" value="1"/>
</dbReference>
<keyword evidence="3" id="KW-0804">Transcription</keyword>
<dbReference type="KEGG" id="faf:OE104_12015"/>
<dbReference type="SMART" id="SM00448">
    <property type="entry name" value="REC"/>
    <property type="match status" value="1"/>
</dbReference>
<dbReference type="PROSITE" id="PS01124">
    <property type="entry name" value="HTH_ARAC_FAMILY_2"/>
    <property type="match status" value="1"/>
</dbReference>
<dbReference type="InterPro" id="IPR018060">
    <property type="entry name" value="HTH_AraC"/>
</dbReference>
<dbReference type="InterPro" id="IPR018062">
    <property type="entry name" value="HTH_AraC-typ_CS"/>
</dbReference>
<evidence type="ECO:0000313" key="7">
    <source>
        <dbReference type="EMBL" id="WAA09283.1"/>
    </source>
</evidence>
<dbReference type="InterPro" id="IPR011006">
    <property type="entry name" value="CheY-like_superfamily"/>
</dbReference>
<dbReference type="InterPro" id="IPR001789">
    <property type="entry name" value="Sig_transdc_resp-reg_receiver"/>
</dbReference>
<dbReference type="PANTHER" id="PTHR43280">
    <property type="entry name" value="ARAC-FAMILY TRANSCRIPTIONAL REGULATOR"/>
    <property type="match status" value="1"/>
</dbReference>
<keyword evidence="2" id="KW-0238">DNA-binding</keyword>
<dbReference type="GO" id="GO:0043565">
    <property type="term" value="F:sequence-specific DNA binding"/>
    <property type="evidence" value="ECO:0007669"/>
    <property type="project" value="InterPro"/>
</dbReference>
<organism evidence="7 8">
    <name type="scientific">Fervidibacillus albus</name>
    <dbReference type="NCBI Taxonomy" id="2980026"/>
    <lineage>
        <taxon>Bacteria</taxon>
        <taxon>Bacillati</taxon>
        <taxon>Bacillota</taxon>
        <taxon>Bacilli</taxon>
        <taxon>Bacillales</taxon>
        <taxon>Bacillaceae</taxon>
        <taxon>Fervidibacillus</taxon>
    </lineage>
</organism>
<evidence type="ECO:0000256" key="2">
    <source>
        <dbReference type="ARBA" id="ARBA00023125"/>
    </source>
</evidence>
<dbReference type="SMART" id="SM00342">
    <property type="entry name" value="HTH_ARAC"/>
    <property type="match status" value="1"/>
</dbReference>
<dbReference type="EMBL" id="CP106878">
    <property type="protein sequence ID" value="WAA09283.1"/>
    <property type="molecule type" value="Genomic_DNA"/>
</dbReference>
<feature type="domain" description="Response regulatory" evidence="6">
    <location>
        <begin position="4"/>
        <end position="121"/>
    </location>
</feature>
<dbReference type="SUPFAM" id="SSF52172">
    <property type="entry name" value="CheY-like"/>
    <property type="match status" value="1"/>
</dbReference>
<dbReference type="AlphaFoldDB" id="A0A9E8LTE3"/>
<dbReference type="PANTHER" id="PTHR43280:SF28">
    <property type="entry name" value="HTH-TYPE TRANSCRIPTIONAL ACTIVATOR RHAS"/>
    <property type="match status" value="1"/>
</dbReference>
<name>A0A9E8LTE3_9BACI</name>
<evidence type="ECO:0000313" key="8">
    <source>
        <dbReference type="Proteomes" id="UP001164718"/>
    </source>
</evidence>
<gene>
    <name evidence="7" type="ORF">OE104_12015</name>
</gene>
<feature type="domain" description="HTH araC/xylS-type" evidence="5">
    <location>
        <begin position="376"/>
        <end position="474"/>
    </location>
</feature>
<protein>
    <submittedName>
        <fullName evidence="7">Response regulator</fullName>
    </submittedName>
</protein>